<feature type="domain" description="Fatty acid hydroxylase" evidence="5">
    <location>
        <begin position="9"/>
        <end position="136"/>
    </location>
</feature>
<keyword evidence="4" id="KW-1133">Transmembrane helix</keyword>
<dbReference type="GO" id="GO:0010291">
    <property type="term" value="F:beta-carotene 3-hydroxylase activity"/>
    <property type="evidence" value="ECO:0007669"/>
    <property type="project" value="TreeGrafter"/>
</dbReference>
<proteinExistence type="inferred from homology"/>
<dbReference type="GO" id="GO:0016123">
    <property type="term" value="P:xanthophyll biosynthetic process"/>
    <property type="evidence" value="ECO:0007669"/>
    <property type="project" value="TreeGrafter"/>
</dbReference>
<keyword evidence="3" id="KW-0560">Oxidoreductase</keyword>
<dbReference type="InterPro" id="IPR045019">
    <property type="entry name" value="BETA-OHASE-like"/>
</dbReference>
<sequence>MFEAIGFTFLGFLLMELAGWFIHKYLMHGPLWMIHKTHHQPSKSFFELNDLFSLGFGSVAVLLIFLGMDGFDYRFWIGIGISVYGISYFFLHDVLVHRRLKWFDRPKNSFLKGIFRAHQAHHRTNKKEDAVSFGLFIVPKEFFKNEEK</sequence>
<evidence type="ECO:0000259" key="5">
    <source>
        <dbReference type="Pfam" id="PF04116"/>
    </source>
</evidence>
<dbReference type="PANTHER" id="PTHR31899:SF9">
    <property type="entry name" value="BETA-CAROTENE 3-HYDROXYLASE 1, CHLOROPLASTIC"/>
    <property type="match status" value="1"/>
</dbReference>
<reference evidence="6 7" key="1">
    <citation type="submission" date="2019-03" db="EMBL/GenBank/DDBJ databases">
        <title>Algoriphagus sp. nov, a new strain isolated from root system soil of mangrove plant Kandelia.</title>
        <authorList>
            <person name="Yin Q."/>
            <person name="Wang K."/>
            <person name="Song Z."/>
        </authorList>
    </citation>
    <scope>NUCLEOTIDE SEQUENCE [LARGE SCALE GENOMIC DNA]</scope>
    <source>
        <strain evidence="6 7">XY-J91</strain>
    </source>
</reference>
<keyword evidence="2" id="KW-0125">Carotenoid biosynthesis</keyword>
<evidence type="ECO:0000256" key="2">
    <source>
        <dbReference type="ARBA" id="ARBA00022746"/>
    </source>
</evidence>
<feature type="transmembrane region" description="Helical" evidence="4">
    <location>
        <begin position="73"/>
        <end position="91"/>
    </location>
</feature>
<dbReference type="AlphaFoldDB" id="A0A4Y9QX53"/>
<feature type="transmembrane region" description="Helical" evidence="4">
    <location>
        <begin position="6"/>
        <end position="27"/>
    </location>
</feature>
<keyword evidence="4" id="KW-0472">Membrane</keyword>
<dbReference type="PANTHER" id="PTHR31899">
    <property type="entry name" value="BETA-CAROTENE 3-HYDROXYLASE 1, CHLOROPLASTIC"/>
    <property type="match status" value="1"/>
</dbReference>
<dbReference type="InterPro" id="IPR006694">
    <property type="entry name" value="Fatty_acid_hydroxylase"/>
</dbReference>
<evidence type="ECO:0000313" key="7">
    <source>
        <dbReference type="Proteomes" id="UP000297647"/>
    </source>
</evidence>
<keyword evidence="4" id="KW-0812">Transmembrane</keyword>
<accession>A0A4Y9QX53</accession>
<protein>
    <submittedName>
        <fullName evidence="6">Fatty acid hydroxylase</fullName>
    </submittedName>
</protein>
<feature type="transmembrane region" description="Helical" evidence="4">
    <location>
        <begin position="48"/>
        <end position="67"/>
    </location>
</feature>
<organism evidence="6 7">
    <name type="scientific">Algoriphagus kandeliae</name>
    <dbReference type="NCBI Taxonomy" id="2562278"/>
    <lineage>
        <taxon>Bacteria</taxon>
        <taxon>Pseudomonadati</taxon>
        <taxon>Bacteroidota</taxon>
        <taxon>Cytophagia</taxon>
        <taxon>Cytophagales</taxon>
        <taxon>Cyclobacteriaceae</taxon>
        <taxon>Algoriphagus</taxon>
    </lineage>
</organism>
<dbReference type="OrthoDB" id="5243888at2"/>
<dbReference type="Proteomes" id="UP000297647">
    <property type="component" value="Unassembled WGS sequence"/>
</dbReference>
<name>A0A4Y9QX53_9BACT</name>
<evidence type="ECO:0000313" key="6">
    <source>
        <dbReference type="EMBL" id="TFV96292.1"/>
    </source>
</evidence>
<dbReference type="GO" id="GO:0005506">
    <property type="term" value="F:iron ion binding"/>
    <property type="evidence" value="ECO:0007669"/>
    <property type="project" value="InterPro"/>
</dbReference>
<dbReference type="EMBL" id="SPSB01000002">
    <property type="protein sequence ID" value="TFV96292.1"/>
    <property type="molecule type" value="Genomic_DNA"/>
</dbReference>
<comment type="caution">
    <text evidence="6">The sequence shown here is derived from an EMBL/GenBank/DDBJ whole genome shotgun (WGS) entry which is preliminary data.</text>
</comment>
<keyword evidence="7" id="KW-1185">Reference proteome</keyword>
<comment type="similarity">
    <text evidence="1">Belongs to the sterol desaturase family.</text>
</comment>
<evidence type="ECO:0000256" key="3">
    <source>
        <dbReference type="ARBA" id="ARBA00023002"/>
    </source>
</evidence>
<evidence type="ECO:0000256" key="1">
    <source>
        <dbReference type="ARBA" id="ARBA00009324"/>
    </source>
</evidence>
<dbReference type="RefSeq" id="WP_135073077.1">
    <property type="nucleotide sequence ID" value="NZ_SPSB01000002.1"/>
</dbReference>
<evidence type="ECO:0000256" key="4">
    <source>
        <dbReference type="SAM" id="Phobius"/>
    </source>
</evidence>
<dbReference type="Pfam" id="PF04116">
    <property type="entry name" value="FA_hydroxylase"/>
    <property type="match status" value="1"/>
</dbReference>
<dbReference type="GO" id="GO:0016119">
    <property type="term" value="P:carotene metabolic process"/>
    <property type="evidence" value="ECO:0007669"/>
    <property type="project" value="TreeGrafter"/>
</dbReference>
<gene>
    <name evidence="6" type="ORF">E4S40_05900</name>
</gene>